<proteinExistence type="predicted"/>
<feature type="signal peptide" evidence="2">
    <location>
        <begin position="1"/>
        <end position="44"/>
    </location>
</feature>
<feature type="transmembrane region" description="Helical" evidence="1">
    <location>
        <begin position="223"/>
        <end position="244"/>
    </location>
</feature>
<evidence type="ECO:0000313" key="4">
    <source>
        <dbReference type="Proteomes" id="UP000618986"/>
    </source>
</evidence>
<sequence>MPDRTTTPRTADCRRGVPRAAGRLAGAALAAVAATLLAAAPAHAADGGGVAPAATAFAGLLALAATATAAGLVLLRPLGAPAPRHLTAASVTAAVAHLLTLGLGGDAPAAGTLALAAACLALLPYAGRRAVGVPLALLVSAGAGLLAPPTATVAEAVAAAGHGVAAALLLGGVATVLGAESARRRVAHRAAPWMLAAVTAEAAAGAVRLGAGQGALGPEGPGWAGPARWVCLAVAVAGAAGLGAGLRRRRQPDRTLLRGQAVVLPAVVIVAVTATAVALSAPPGRPGAPLLVTVDNGDRGIPLMVVPQRPGWNLVHVGAEGVSVGLRPDRLSPVTRLPGATNGWSVVHLPPGPGRLHVAYGGRDAVVRLDAGAAGGAGPDLRGPDGPECVSAALGALLRGGSQPLSHCPADALSPGDREDLDATVAFLAPRAEGAVTVVGDSSARSVAAVAAVTAAARRAGLRVVPPGTGRHPTLVVTGWAAAEAALRDAARGPGAALGTYLAPWLLTAGVLRPATGQMLALRFDPRAEPVSRYVTALARRFPGEPATVSGYLAWQGGSPAGPARMYAAAAVSLPGPVAHGGHGRSGFLPGGTVTAVTGPLG</sequence>
<dbReference type="Proteomes" id="UP000618986">
    <property type="component" value="Unassembled WGS sequence"/>
</dbReference>
<dbReference type="EMBL" id="JACHJC010000001">
    <property type="protein sequence ID" value="MBB5112640.1"/>
    <property type="molecule type" value="Genomic_DNA"/>
</dbReference>
<feature type="transmembrane region" description="Helical" evidence="1">
    <location>
        <begin position="157"/>
        <end position="179"/>
    </location>
</feature>
<dbReference type="GeneID" id="300293064"/>
<feature type="transmembrane region" description="Helical" evidence="1">
    <location>
        <begin position="256"/>
        <end position="279"/>
    </location>
</feature>
<protein>
    <submittedName>
        <fullName evidence="3">Uncharacterized protein</fullName>
    </submittedName>
</protein>
<keyword evidence="4" id="KW-1185">Reference proteome</keyword>
<name>A0ABR6MDC9_MICEC</name>
<evidence type="ECO:0000256" key="1">
    <source>
        <dbReference type="SAM" id="Phobius"/>
    </source>
</evidence>
<evidence type="ECO:0000313" key="3">
    <source>
        <dbReference type="EMBL" id="MBB5112640.1"/>
    </source>
</evidence>
<reference evidence="3 4" key="1">
    <citation type="submission" date="2020-08" db="EMBL/GenBank/DDBJ databases">
        <title>Sequencing the genomes of 1000 actinobacteria strains.</title>
        <authorList>
            <person name="Klenk H.-P."/>
        </authorList>
    </citation>
    <scope>NUCLEOTIDE SEQUENCE [LARGE SCALE GENOMIC DNA]</scope>
    <source>
        <strain evidence="3 4">DSM 43036</strain>
    </source>
</reference>
<dbReference type="RefSeq" id="WP_184683828.1">
    <property type="nucleotide sequence ID" value="NZ_JACHJC010000001.1"/>
</dbReference>
<keyword evidence="1" id="KW-0812">Transmembrane</keyword>
<feature type="transmembrane region" description="Helical" evidence="1">
    <location>
        <begin position="109"/>
        <end position="126"/>
    </location>
</feature>
<feature type="transmembrane region" description="Helical" evidence="1">
    <location>
        <begin position="86"/>
        <end position="103"/>
    </location>
</feature>
<feature type="transmembrane region" description="Helical" evidence="1">
    <location>
        <begin position="191"/>
        <end position="211"/>
    </location>
</feature>
<evidence type="ECO:0000256" key="2">
    <source>
        <dbReference type="SAM" id="SignalP"/>
    </source>
</evidence>
<keyword evidence="1" id="KW-0472">Membrane</keyword>
<keyword evidence="2" id="KW-0732">Signal</keyword>
<organism evidence="3 4">
    <name type="scientific">Micromonospora echinospora</name>
    <name type="common">Micromonospora purpurea</name>
    <dbReference type="NCBI Taxonomy" id="1877"/>
    <lineage>
        <taxon>Bacteria</taxon>
        <taxon>Bacillati</taxon>
        <taxon>Actinomycetota</taxon>
        <taxon>Actinomycetes</taxon>
        <taxon>Micromonosporales</taxon>
        <taxon>Micromonosporaceae</taxon>
        <taxon>Micromonospora</taxon>
    </lineage>
</organism>
<feature type="chain" id="PRO_5046814253" evidence="2">
    <location>
        <begin position="45"/>
        <end position="602"/>
    </location>
</feature>
<feature type="transmembrane region" description="Helical" evidence="1">
    <location>
        <begin position="54"/>
        <end position="74"/>
    </location>
</feature>
<gene>
    <name evidence="3" type="ORF">FHU28_002479</name>
</gene>
<accession>A0ABR6MDC9</accession>
<feature type="transmembrane region" description="Helical" evidence="1">
    <location>
        <begin position="133"/>
        <end position="151"/>
    </location>
</feature>
<keyword evidence="1" id="KW-1133">Transmembrane helix</keyword>
<comment type="caution">
    <text evidence="3">The sequence shown here is derived from an EMBL/GenBank/DDBJ whole genome shotgun (WGS) entry which is preliminary data.</text>
</comment>